<gene>
    <name evidence="1" type="ORF">M8T91_08715</name>
</gene>
<dbReference type="InterPro" id="IPR015421">
    <property type="entry name" value="PyrdxlP-dep_Trfase_major"/>
</dbReference>
<dbReference type="SUPFAM" id="SSF53383">
    <property type="entry name" value="PLP-dependent transferases"/>
    <property type="match status" value="1"/>
</dbReference>
<sequence length="366" mass="41972">MACHSHHYWPDITLEAVQEYWRDAARLADYKWDAIFGEKIPAWQNAVARTLQLPDADQIAIAPNAHELVYRLISAFDQRQPLRILTTDGEFYSFARQLARLEELPNIEVTRVPRVPYDTLAERFERALQTADYQLAYASLVFFDSGVMFPELLRIAGDKPAGTQFVIDGYHAFFARPVNLRDVADKVFFLAGSYKYLGAGEGLCFMSIPAHCTLRPLNTGWFADMAELQNRSEGVNFGNNWLRFAGATMDYSCLYKGLAIFDLFRREGITVGKIHRYVLAAQGRFLHSMDSAGHPLLNRENLIYHDLEQGHGHFFTFDCRSVENAERLHKALRARAVLCDRRQQLLRLGFAIYHDENETYQQVFSG</sequence>
<evidence type="ECO:0000313" key="2">
    <source>
        <dbReference type="Proteomes" id="UP001321520"/>
    </source>
</evidence>
<evidence type="ECO:0000313" key="1">
    <source>
        <dbReference type="EMBL" id="WKD51483.1"/>
    </source>
</evidence>
<keyword evidence="2" id="KW-1185">Reference proteome</keyword>
<dbReference type="Gene3D" id="3.90.1150.10">
    <property type="entry name" value="Aspartate Aminotransferase, domain 1"/>
    <property type="match status" value="1"/>
</dbReference>
<name>A0ABY9EH61_9GAMM</name>
<organism evidence="1 2">
    <name type="scientific">Microbulbifer spongiae</name>
    <dbReference type="NCBI Taxonomy" id="2944933"/>
    <lineage>
        <taxon>Bacteria</taxon>
        <taxon>Pseudomonadati</taxon>
        <taxon>Pseudomonadota</taxon>
        <taxon>Gammaproteobacteria</taxon>
        <taxon>Cellvibrionales</taxon>
        <taxon>Microbulbiferaceae</taxon>
        <taxon>Microbulbifer</taxon>
    </lineage>
</organism>
<dbReference type="Proteomes" id="UP001321520">
    <property type="component" value="Chromosome"/>
</dbReference>
<protein>
    <recommendedName>
        <fullName evidence="3">Aminotransferase class V-fold PLP-dependent enzyme</fullName>
    </recommendedName>
</protein>
<dbReference type="Gene3D" id="3.40.640.10">
    <property type="entry name" value="Type I PLP-dependent aspartate aminotransferase-like (Major domain)"/>
    <property type="match status" value="1"/>
</dbReference>
<reference evidence="1 2" key="1">
    <citation type="submission" date="2022-05" db="EMBL/GenBank/DDBJ databases">
        <title>Microbulbifer sp. nov., isolated from sponge.</title>
        <authorList>
            <person name="Gao L."/>
        </authorList>
    </citation>
    <scope>NUCLEOTIDE SEQUENCE [LARGE SCALE GENOMIC DNA]</scope>
    <source>
        <strain evidence="1 2">MI-G</strain>
    </source>
</reference>
<dbReference type="InterPro" id="IPR015424">
    <property type="entry name" value="PyrdxlP-dep_Trfase"/>
</dbReference>
<accession>A0ABY9EH61</accession>
<proteinExistence type="predicted"/>
<dbReference type="InterPro" id="IPR015422">
    <property type="entry name" value="PyrdxlP-dep_Trfase_small"/>
</dbReference>
<dbReference type="EMBL" id="CP098023">
    <property type="protein sequence ID" value="WKD51483.1"/>
    <property type="molecule type" value="Genomic_DNA"/>
</dbReference>
<dbReference type="RefSeq" id="WP_301418796.1">
    <property type="nucleotide sequence ID" value="NZ_CP098023.1"/>
</dbReference>
<evidence type="ECO:0008006" key="3">
    <source>
        <dbReference type="Google" id="ProtNLM"/>
    </source>
</evidence>